<keyword evidence="1" id="KW-0808">Transferase</keyword>
<feature type="non-terminal residue" evidence="1">
    <location>
        <position position="35"/>
    </location>
</feature>
<dbReference type="GO" id="GO:0004474">
    <property type="term" value="F:malate synthase activity"/>
    <property type="evidence" value="ECO:0007669"/>
    <property type="project" value="UniProtKB-EC"/>
</dbReference>
<proteinExistence type="predicted"/>
<accession>F3CJG0</accession>
<feature type="non-terminal residue" evidence="1">
    <location>
        <position position="1"/>
    </location>
</feature>
<organism evidence="1 2">
    <name type="scientific">Pseudomonas savastanoi pv. glycinea str. race 4</name>
    <dbReference type="NCBI Taxonomy" id="875330"/>
    <lineage>
        <taxon>Bacteria</taxon>
        <taxon>Pseudomonadati</taxon>
        <taxon>Pseudomonadota</taxon>
        <taxon>Gammaproteobacteria</taxon>
        <taxon>Pseudomonadales</taxon>
        <taxon>Pseudomonadaceae</taxon>
        <taxon>Pseudomonas</taxon>
    </lineage>
</organism>
<gene>
    <name evidence="1" type="ORF">Pgy4_41172</name>
</gene>
<dbReference type="EMBL" id="ADWY01004022">
    <property type="protein sequence ID" value="EGH19402.1"/>
    <property type="molecule type" value="Genomic_DNA"/>
</dbReference>
<dbReference type="AlphaFoldDB" id="F3CJG0"/>
<dbReference type="Proteomes" id="UP000005466">
    <property type="component" value="Unassembled WGS sequence"/>
</dbReference>
<reference evidence="1 2" key="1">
    <citation type="journal article" date="2011" name="PLoS Pathog.">
        <title>Dynamic evolution of pathogenicity revealed by sequencing and comparative genomics of 19 Pseudomonas syringae isolates.</title>
        <authorList>
            <person name="Baltrus D.A."/>
            <person name="Nishimura M.T."/>
            <person name="Romanchuk A."/>
            <person name="Chang J.H."/>
            <person name="Mukhtar M.S."/>
            <person name="Cherkis K."/>
            <person name="Roach J."/>
            <person name="Grant S.R."/>
            <person name="Jones C.D."/>
            <person name="Dangl J.L."/>
        </authorList>
    </citation>
    <scope>NUCLEOTIDE SEQUENCE [LARGE SCALE GENOMIC DNA]</scope>
    <source>
        <strain evidence="2">race 4</strain>
    </source>
</reference>
<sequence>GRFGCGPRQTELAQREQASVDDILTIPLAPNTDWT</sequence>
<evidence type="ECO:0000313" key="1">
    <source>
        <dbReference type="EMBL" id="EGH19402.1"/>
    </source>
</evidence>
<protein>
    <submittedName>
        <fullName evidence="1">Malate synthase G</fullName>
        <ecNumber evidence="1">2.3.3.9</ecNumber>
    </submittedName>
</protein>
<name>F3CJG0_PSESG</name>
<evidence type="ECO:0000313" key="2">
    <source>
        <dbReference type="Proteomes" id="UP000005466"/>
    </source>
</evidence>
<dbReference type="EC" id="2.3.3.9" evidence="1"/>
<comment type="caution">
    <text evidence="1">The sequence shown here is derived from an EMBL/GenBank/DDBJ whole genome shotgun (WGS) entry which is preliminary data.</text>
</comment>
<keyword evidence="1" id="KW-0012">Acyltransferase</keyword>